<feature type="region of interest" description="Disordered" evidence="6">
    <location>
        <begin position="17"/>
        <end position="59"/>
    </location>
</feature>
<evidence type="ECO:0000256" key="2">
    <source>
        <dbReference type="ARBA" id="ARBA00022553"/>
    </source>
</evidence>
<evidence type="ECO:0000259" key="7">
    <source>
        <dbReference type="PROSITE" id="PS50600"/>
    </source>
</evidence>
<feature type="region of interest" description="Disordered" evidence="6">
    <location>
        <begin position="1026"/>
        <end position="1218"/>
    </location>
</feature>
<accession>A0A0D2IUP8</accession>
<keyword evidence="4" id="KW-0833">Ubl conjugation pathway</keyword>
<feature type="compositionally biased region" description="Basic and acidic residues" evidence="6">
    <location>
        <begin position="523"/>
        <end position="534"/>
    </location>
</feature>
<keyword evidence="2" id="KW-0597">Phosphoprotein</keyword>
<feature type="region of interest" description="Disordered" evidence="6">
    <location>
        <begin position="989"/>
        <end position="1008"/>
    </location>
</feature>
<dbReference type="SUPFAM" id="SSF54001">
    <property type="entry name" value="Cysteine proteinases"/>
    <property type="match status" value="1"/>
</dbReference>
<dbReference type="RefSeq" id="XP_013276960.1">
    <property type="nucleotide sequence ID" value="XM_013421506.1"/>
</dbReference>
<feature type="compositionally biased region" description="Basic and acidic residues" evidence="6">
    <location>
        <begin position="217"/>
        <end position="234"/>
    </location>
</feature>
<gene>
    <name evidence="8" type="ORF">Z518_00905</name>
</gene>
<dbReference type="GO" id="GO:0006508">
    <property type="term" value="P:proteolysis"/>
    <property type="evidence" value="ECO:0007669"/>
    <property type="project" value="UniProtKB-KW"/>
</dbReference>
<feature type="compositionally biased region" description="Acidic residues" evidence="6">
    <location>
        <begin position="72"/>
        <end position="88"/>
    </location>
</feature>
<feature type="region of interest" description="Disordered" evidence="6">
    <location>
        <begin position="774"/>
        <end position="848"/>
    </location>
</feature>
<name>A0A0D2IUP8_9EURO</name>
<feature type="compositionally biased region" description="Basic and acidic residues" evidence="6">
    <location>
        <begin position="1313"/>
        <end position="1323"/>
    </location>
</feature>
<comment type="similarity">
    <text evidence="1">Belongs to the peptidase C48 family.</text>
</comment>
<dbReference type="GO" id="GO:0070139">
    <property type="term" value="F:SUMO-specific endopeptidase activity"/>
    <property type="evidence" value="ECO:0007669"/>
    <property type="project" value="TreeGrafter"/>
</dbReference>
<dbReference type="OrthoDB" id="442460at2759"/>
<evidence type="ECO:0000256" key="1">
    <source>
        <dbReference type="ARBA" id="ARBA00005234"/>
    </source>
</evidence>
<feature type="region of interest" description="Disordered" evidence="6">
    <location>
        <begin position="1293"/>
        <end position="1323"/>
    </location>
</feature>
<evidence type="ECO:0000313" key="8">
    <source>
        <dbReference type="EMBL" id="KIX09824.1"/>
    </source>
</evidence>
<dbReference type="InterPro" id="IPR051947">
    <property type="entry name" value="Sentrin-specific_protease"/>
</dbReference>
<dbReference type="PROSITE" id="PS50600">
    <property type="entry name" value="ULP_PROTEASE"/>
    <property type="match status" value="1"/>
</dbReference>
<dbReference type="GO" id="GO:0005737">
    <property type="term" value="C:cytoplasm"/>
    <property type="evidence" value="ECO:0007669"/>
    <property type="project" value="TreeGrafter"/>
</dbReference>
<dbReference type="GO" id="GO:0005634">
    <property type="term" value="C:nucleus"/>
    <property type="evidence" value="ECO:0007669"/>
    <property type="project" value="TreeGrafter"/>
</dbReference>
<reference evidence="8 9" key="1">
    <citation type="submission" date="2015-01" db="EMBL/GenBank/DDBJ databases">
        <title>The Genome Sequence of Rhinocladiella mackenzie CBS 650.93.</title>
        <authorList>
            <consortium name="The Broad Institute Genomics Platform"/>
            <person name="Cuomo C."/>
            <person name="de Hoog S."/>
            <person name="Gorbushina A."/>
            <person name="Stielow B."/>
            <person name="Teixiera M."/>
            <person name="Abouelleil A."/>
            <person name="Chapman S.B."/>
            <person name="Priest M."/>
            <person name="Young S.K."/>
            <person name="Wortman J."/>
            <person name="Nusbaum C."/>
            <person name="Birren B."/>
        </authorList>
    </citation>
    <scope>NUCLEOTIDE SEQUENCE [LARGE SCALE GENOMIC DNA]</scope>
    <source>
        <strain evidence="8 9">CBS 650.93</strain>
    </source>
</reference>
<keyword evidence="5" id="KW-0378">Hydrolase</keyword>
<feature type="compositionally biased region" description="Polar residues" evidence="6">
    <location>
        <begin position="563"/>
        <end position="576"/>
    </location>
</feature>
<proteinExistence type="inferred from homology"/>
<feature type="domain" description="Ubiquitin-like protease family profile" evidence="7">
    <location>
        <begin position="663"/>
        <end position="925"/>
    </location>
</feature>
<organism evidence="8 9">
    <name type="scientific">Rhinocladiella mackenziei CBS 650.93</name>
    <dbReference type="NCBI Taxonomy" id="1442369"/>
    <lineage>
        <taxon>Eukaryota</taxon>
        <taxon>Fungi</taxon>
        <taxon>Dikarya</taxon>
        <taxon>Ascomycota</taxon>
        <taxon>Pezizomycotina</taxon>
        <taxon>Eurotiomycetes</taxon>
        <taxon>Chaetothyriomycetidae</taxon>
        <taxon>Chaetothyriales</taxon>
        <taxon>Herpotrichiellaceae</taxon>
        <taxon>Rhinocladiella</taxon>
    </lineage>
</organism>
<dbReference type="PANTHER" id="PTHR46896">
    <property type="entry name" value="SENTRIN-SPECIFIC PROTEASE"/>
    <property type="match status" value="1"/>
</dbReference>
<feature type="compositionally biased region" description="Polar residues" evidence="6">
    <location>
        <begin position="281"/>
        <end position="291"/>
    </location>
</feature>
<evidence type="ECO:0000256" key="3">
    <source>
        <dbReference type="ARBA" id="ARBA00022670"/>
    </source>
</evidence>
<feature type="compositionally biased region" description="Basic and acidic residues" evidence="6">
    <location>
        <begin position="793"/>
        <end position="804"/>
    </location>
</feature>
<dbReference type="Proteomes" id="UP000053617">
    <property type="component" value="Unassembled WGS sequence"/>
</dbReference>
<feature type="compositionally biased region" description="Basic and acidic residues" evidence="6">
    <location>
        <begin position="547"/>
        <end position="559"/>
    </location>
</feature>
<dbReference type="Gene3D" id="3.40.395.10">
    <property type="entry name" value="Adenoviral Proteinase, Chain A"/>
    <property type="match status" value="1"/>
</dbReference>
<feature type="compositionally biased region" description="Polar residues" evidence="6">
    <location>
        <begin position="92"/>
        <end position="102"/>
    </location>
</feature>
<dbReference type="VEuPathDB" id="FungiDB:Z518_00905"/>
<dbReference type="GeneID" id="25288976"/>
<feature type="region of interest" description="Disordered" evidence="6">
    <location>
        <begin position="177"/>
        <end position="384"/>
    </location>
</feature>
<dbReference type="STRING" id="1442369.A0A0D2IUP8"/>
<dbReference type="EMBL" id="KN847475">
    <property type="protein sequence ID" value="KIX09824.1"/>
    <property type="molecule type" value="Genomic_DNA"/>
</dbReference>
<dbReference type="PANTHER" id="PTHR46896:SF3">
    <property type="entry name" value="FI06413P-RELATED"/>
    <property type="match status" value="1"/>
</dbReference>
<dbReference type="InterPro" id="IPR038765">
    <property type="entry name" value="Papain-like_cys_pep_sf"/>
</dbReference>
<keyword evidence="3" id="KW-0645">Protease</keyword>
<feature type="region of interest" description="Disordered" evidence="6">
    <location>
        <begin position="72"/>
        <end position="104"/>
    </location>
</feature>
<dbReference type="GO" id="GO:0016926">
    <property type="term" value="P:protein desumoylation"/>
    <property type="evidence" value="ECO:0007669"/>
    <property type="project" value="TreeGrafter"/>
</dbReference>
<keyword evidence="9" id="KW-1185">Reference proteome</keyword>
<feature type="compositionally biased region" description="Basic and acidic residues" evidence="6">
    <location>
        <begin position="1141"/>
        <end position="1161"/>
    </location>
</feature>
<sequence>MPRTWFDEVVRGGLQSFNSFFTSSPGPAGPDKNPTPRTHSDASASHSHRAQMPQYGSKRYLTRNVRRFVEDNDNEPWDPIEIESDEDPPANSRDQITRSTFGIQEAPRRYVAIHGKETQTSESRDEARLLGGLTRRDPGAVSIEDPMKRIFTSRYKPHDTLSSARPGTRSEHILHRTQPLRTPAHPHTNSQSTGNDFLMDDSPDELQLSPIPAPEENSLKDRTRSKPDHEEHSLLPRASTRNSMIFRPERSISDRPSPEDEGDFTKVSAKQRKAERDKMFRNSSPAPSNHLSAGRISSPYFSRAGTPSETQRQKQRQSRMEALTQESPDALHVDDTSTSQPQPVESGKSLVEVSTRDLRHVHTGNDHSTGITKPEKWAHKKTSKSRSTFKLEDIRYPGPTCHSMYVLEVDSERKEISINTESQMLGNEPVMESRPITKIQHVQFGTDDSPLVRLQFSRRENAREHFEDTMNLRFGSHKDAYNFVTLLRNLVVTLKVTDKKPSWMEAAFANFKTGAHNANAEPSRPDDLRAERRASPSTPLESAKAYTGEKRIRQVDKLDGPSLTLQAPTTISGADRSSLQEMDAPLQHINNNEPAPQSKPREKPLDQSLQLRRATRSQDNKEARMNGGLQSHDQPKIKISETGILGKPWTRDLVYPKPGKRSATVPFEDLRRLDDDEFLNDNLISFFMQYLETHMEKNKSDLYRRMYFFNTYFYEALTKNCKGKKGINYDAVNRWTKNINIFNRDFVIVPVNENFHWYLAIICNLSYFLPKPDEEDEDQVDPNIQATEDVESTDQRMEEIEKQAEASTEDTQRSLAELSIGDNEKNDTSTSTAQPKKGPRRRKAVRRSLPKYETNKPVIITLDSLGSSRSATCSLLKQYVASEAKDKQNLDINLADLRGMTAKGIPTQSNFSDCGLYLCLYLEQFVTDPYKFVARILQREESAQQWPQRIRSGHLRARLRDLILELHRRQEKELSNMDLPEAGSILIEQTRASPESPPRRKSATKQDIEEARLRFERVAREYNRNFEDPPAKVAGLTDSTRKPSAIDRNISVDSPMDKPVLGVDRDKKEDDPIIISEGEARSPSLSKKLSPYQPPPRATKIDSKSAAHVRASLPTSHQVAASRSKFPPHSSPGELAAQMRRGNDEYESNKRRRIDQRGSHSDRRRSRSPSASTDFLSGLRSYSRISPNLPPPRFNDDSDCGNVDGDTSIKRVRDSPGPQVVAECQATGDEAMHGLRKRKRRMGISPEKRPDDFWAEFDFNAEIPETQESTNMERNDGLDAFLAQAADRDFEVYEDSDADPVPEVVARNSTRGHNKDDDEMLLH</sequence>
<dbReference type="HOGENOM" id="CLU_262459_0_0_1"/>
<feature type="compositionally biased region" description="Basic and acidic residues" evidence="6">
    <location>
        <begin position="247"/>
        <end position="258"/>
    </location>
</feature>
<protein>
    <submittedName>
        <fullName evidence="8">Rhinocladiella mackenziei CBS 650.93 unplaced genomic scaffold supercont1.1, whole genome shotgun sequence</fullName>
    </submittedName>
</protein>
<dbReference type="InterPro" id="IPR003653">
    <property type="entry name" value="Peptidase_C48_C"/>
</dbReference>
<evidence type="ECO:0000256" key="6">
    <source>
        <dbReference type="SAM" id="MobiDB-lite"/>
    </source>
</evidence>
<evidence type="ECO:0000256" key="5">
    <source>
        <dbReference type="ARBA" id="ARBA00022801"/>
    </source>
</evidence>
<evidence type="ECO:0000256" key="4">
    <source>
        <dbReference type="ARBA" id="ARBA00022786"/>
    </source>
</evidence>
<dbReference type="Pfam" id="PF02902">
    <property type="entry name" value="Peptidase_C48"/>
    <property type="match status" value="1"/>
</dbReference>
<evidence type="ECO:0000313" key="9">
    <source>
        <dbReference type="Proteomes" id="UP000053617"/>
    </source>
</evidence>
<feature type="region of interest" description="Disordered" evidence="6">
    <location>
        <begin position="588"/>
        <end position="637"/>
    </location>
</feature>
<feature type="compositionally biased region" description="Basic and acidic residues" evidence="6">
    <location>
        <begin position="354"/>
        <end position="365"/>
    </location>
</feature>
<feature type="region of interest" description="Disordered" evidence="6">
    <location>
        <begin position="516"/>
        <end position="576"/>
    </location>
</feature>
<feature type="compositionally biased region" description="Basic residues" evidence="6">
    <location>
        <begin position="837"/>
        <end position="848"/>
    </location>
</feature>